<proteinExistence type="predicted"/>
<evidence type="ECO:0000313" key="3">
    <source>
        <dbReference type="WBParaSite" id="nRc.2.0.1.t35607-RA"/>
    </source>
</evidence>
<dbReference type="WBParaSite" id="nRc.2.0.1.t35607-RA">
    <property type="protein sequence ID" value="nRc.2.0.1.t35607-RA"/>
    <property type="gene ID" value="nRc.2.0.1.g35607"/>
</dbReference>
<keyword evidence="2" id="KW-1185">Reference proteome</keyword>
<feature type="region of interest" description="Disordered" evidence="1">
    <location>
        <begin position="30"/>
        <end position="61"/>
    </location>
</feature>
<accession>A0A915KA85</accession>
<sequence length="61" mass="6887">MTKDSAFFAQKWPKTTLKCLVKNKILICPAKPPDSATERQPNRLAPTESAWRAMPPPHNNL</sequence>
<evidence type="ECO:0000256" key="1">
    <source>
        <dbReference type="SAM" id="MobiDB-lite"/>
    </source>
</evidence>
<protein>
    <submittedName>
        <fullName evidence="3">Uncharacterized protein</fullName>
    </submittedName>
</protein>
<reference evidence="3" key="1">
    <citation type="submission" date="2022-11" db="UniProtKB">
        <authorList>
            <consortium name="WormBaseParasite"/>
        </authorList>
    </citation>
    <scope>IDENTIFICATION</scope>
</reference>
<dbReference type="AlphaFoldDB" id="A0A915KA85"/>
<evidence type="ECO:0000313" key="2">
    <source>
        <dbReference type="Proteomes" id="UP000887565"/>
    </source>
</evidence>
<organism evidence="2 3">
    <name type="scientific">Romanomermis culicivorax</name>
    <name type="common">Nematode worm</name>
    <dbReference type="NCBI Taxonomy" id="13658"/>
    <lineage>
        <taxon>Eukaryota</taxon>
        <taxon>Metazoa</taxon>
        <taxon>Ecdysozoa</taxon>
        <taxon>Nematoda</taxon>
        <taxon>Enoplea</taxon>
        <taxon>Dorylaimia</taxon>
        <taxon>Mermithida</taxon>
        <taxon>Mermithoidea</taxon>
        <taxon>Mermithidae</taxon>
        <taxon>Romanomermis</taxon>
    </lineage>
</organism>
<name>A0A915KA85_ROMCU</name>
<dbReference type="Proteomes" id="UP000887565">
    <property type="component" value="Unplaced"/>
</dbReference>